<sequence length="467" mass="52980">MPEANAPLLTYLIEHEPAFRRPRLAALYSDFRHLQTTNPDGYAANVEAWCEGLAHAAKAGALPSSDLLSININEELLRDLESKEWGRPLALGTVVHESIQRRDIMPIKEFEDSKESIYHNPWSLNPLNLLGWSLRQLGVNRIFHPKSTSGQFIVRQNIEDAAKALIKQTEKNRGRVERIYSREQFGQFASILQPKELSNRDVDLLLRYLQRDKGYLVYDSQTVKLIAPGETATITQEDSTIANLKSLIADLEGQIKVLEKKIDELAVTAREAVSKKNKLSALATLRSKKLSESTLSKRHATLSQLEDIFLKIGQASDQVELVRTMESSAKLLGRLNKEVGGVERVDEVLDNLREQMGQVDEVGNIIGEVSHGGAIDESEVDDELERMENEEKKKMEESQRRAREEKDQREGEETRRKFEELGEIERRAKEATRTAEEREGRREDLGLEENLEGIKRMSLDPPEHATA</sequence>
<dbReference type="GO" id="GO:0000815">
    <property type="term" value="C:ESCRT III complex"/>
    <property type="evidence" value="ECO:0007669"/>
    <property type="project" value="TreeGrafter"/>
</dbReference>
<accession>A0A0C3DE02</accession>
<evidence type="ECO:0000256" key="2">
    <source>
        <dbReference type="SAM" id="MobiDB-lite"/>
    </source>
</evidence>
<dbReference type="Proteomes" id="UP000054321">
    <property type="component" value="Unassembled WGS sequence"/>
</dbReference>
<dbReference type="FunCoup" id="A0A0C3DE02">
    <property type="interactions" value="68"/>
</dbReference>
<gene>
    <name evidence="3" type="ORF">OIDMADRAFT_54788</name>
</gene>
<dbReference type="InterPro" id="IPR005024">
    <property type="entry name" value="Snf7_fam"/>
</dbReference>
<dbReference type="GO" id="GO:0006900">
    <property type="term" value="P:vesicle budding from membrane"/>
    <property type="evidence" value="ECO:0007669"/>
    <property type="project" value="TreeGrafter"/>
</dbReference>
<dbReference type="STRING" id="913774.A0A0C3DE02"/>
<dbReference type="PANTHER" id="PTHR22761:SF18">
    <property type="entry name" value="SORTING PROTEIN SNF7 FAMILY PROTEIN, PUTATIVE (AFU_ORTHOLOGUE AFUA_2G16692)-RELATED"/>
    <property type="match status" value="1"/>
</dbReference>
<dbReference type="PANTHER" id="PTHR22761">
    <property type="entry name" value="CHARGED MULTIVESICULAR BODY PROTEIN"/>
    <property type="match status" value="1"/>
</dbReference>
<dbReference type="InParanoid" id="A0A0C3DE02"/>
<feature type="region of interest" description="Disordered" evidence="2">
    <location>
        <begin position="372"/>
        <end position="467"/>
    </location>
</feature>
<evidence type="ECO:0000313" key="3">
    <source>
        <dbReference type="EMBL" id="KIN00188.1"/>
    </source>
</evidence>
<reference evidence="3 4" key="1">
    <citation type="submission" date="2014-04" db="EMBL/GenBank/DDBJ databases">
        <authorList>
            <consortium name="DOE Joint Genome Institute"/>
            <person name="Kuo A."/>
            <person name="Martino E."/>
            <person name="Perotto S."/>
            <person name="Kohler A."/>
            <person name="Nagy L.G."/>
            <person name="Floudas D."/>
            <person name="Copeland A."/>
            <person name="Barry K.W."/>
            <person name="Cichocki N."/>
            <person name="Veneault-Fourrey C."/>
            <person name="LaButti K."/>
            <person name="Lindquist E.A."/>
            <person name="Lipzen A."/>
            <person name="Lundell T."/>
            <person name="Morin E."/>
            <person name="Murat C."/>
            <person name="Sun H."/>
            <person name="Tunlid A."/>
            <person name="Henrissat B."/>
            <person name="Grigoriev I.V."/>
            <person name="Hibbett D.S."/>
            <person name="Martin F."/>
            <person name="Nordberg H.P."/>
            <person name="Cantor M.N."/>
            <person name="Hua S.X."/>
        </authorList>
    </citation>
    <scope>NUCLEOTIDE SEQUENCE [LARGE SCALE GENOMIC DNA]</scope>
    <source>
        <strain evidence="3 4">Zn</strain>
    </source>
</reference>
<evidence type="ECO:0000313" key="4">
    <source>
        <dbReference type="Proteomes" id="UP000054321"/>
    </source>
</evidence>
<dbReference type="GO" id="GO:0032511">
    <property type="term" value="P:late endosome to vacuole transport via multivesicular body sorting pathway"/>
    <property type="evidence" value="ECO:0007669"/>
    <property type="project" value="TreeGrafter"/>
</dbReference>
<feature type="compositionally biased region" description="Acidic residues" evidence="2">
    <location>
        <begin position="376"/>
        <end position="385"/>
    </location>
</feature>
<dbReference type="OrthoDB" id="10250120at2759"/>
<proteinExistence type="predicted"/>
<dbReference type="GO" id="GO:0005771">
    <property type="term" value="C:multivesicular body"/>
    <property type="evidence" value="ECO:0007669"/>
    <property type="project" value="TreeGrafter"/>
</dbReference>
<evidence type="ECO:0000256" key="1">
    <source>
        <dbReference type="SAM" id="Coils"/>
    </source>
</evidence>
<feature type="compositionally biased region" description="Basic and acidic residues" evidence="2">
    <location>
        <begin position="386"/>
        <end position="445"/>
    </location>
</feature>
<dbReference type="GO" id="GO:0009898">
    <property type="term" value="C:cytoplasmic side of plasma membrane"/>
    <property type="evidence" value="ECO:0007669"/>
    <property type="project" value="TreeGrafter"/>
</dbReference>
<organism evidence="3 4">
    <name type="scientific">Oidiodendron maius (strain Zn)</name>
    <dbReference type="NCBI Taxonomy" id="913774"/>
    <lineage>
        <taxon>Eukaryota</taxon>
        <taxon>Fungi</taxon>
        <taxon>Dikarya</taxon>
        <taxon>Ascomycota</taxon>
        <taxon>Pezizomycotina</taxon>
        <taxon>Leotiomycetes</taxon>
        <taxon>Leotiomycetes incertae sedis</taxon>
        <taxon>Myxotrichaceae</taxon>
        <taxon>Oidiodendron</taxon>
    </lineage>
</organism>
<feature type="compositionally biased region" description="Basic and acidic residues" evidence="2">
    <location>
        <begin position="452"/>
        <end position="467"/>
    </location>
</feature>
<protein>
    <recommendedName>
        <fullName evidence="5">SNF7 family protein</fullName>
    </recommendedName>
</protein>
<dbReference type="HOGENOM" id="CLU_021165_2_0_1"/>
<dbReference type="Gene3D" id="6.10.140.1230">
    <property type="match status" value="1"/>
</dbReference>
<dbReference type="EMBL" id="KN832877">
    <property type="protein sequence ID" value="KIN00188.1"/>
    <property type="molecule type" value="Genomic_DNA"/>
</dbReference>
<feature type="coiled-coil region" evidence="1">
    <location>
        <begin position="241"/>
        <end position="275"/>
    </location>
</feature>
<keyword evidence="1" id="KW-0175">Coiled coil</keyword>
<evidence type="ECO:0008006" key="5">
    <source>
        <dbReference type="Google" id="ProtNLM"/>
    </source>
</evidence>
<dbReference type="AlphaFoldDB" id="A0A0C3DE02"/>
<keyword evidence="4" id="KW-1185">Reference proteome</keyword>
<reference evidence="4" key="2">
    <citation type="submission" date="2015-01" db="EMBL/GenBank/DDBJ databases">
        <title>Evolutionary Origins and Diversification of the Mycorrhizal Mutualists.</title>
        <authorList>
            <consortium name="DOE Joint Genome Institute"/>
            <consortium name="Mycorrhizal Genomics Consortium"/>
            <person name="Kohler A."/>
            <person name="Kuo A."/>
            <person name="Nagy L.G."/>
            <person name="Floudas D."/>
            <person name="Copeland A."/>
            <person name="Barry K.W."/>
            <person name="Cichocki N."/>
            <person name="Veneault-Fourrey C."/>
            <person name="LaButti K."/>
            <person name="Lindquist E.A."/>
            <person name="Lipzen A."/>
            <person name="Lundell T."/>
            <person name="Morin E."/>
            <person name="Murat C."/>
            <person name="Riley R."/>
            <person name="Ohm R."/>
            <person name="Sun H."/>
            <person name="Tunlid A."/>
            <person name="Henrissat B."/>
            <person name="Grigoriev I.V."/>
            <person name="Hibbett D.S."/>
            <person name="Martin F."/>
        </authorList>
    </citation>
    <scope>NUCLEOTIDE SEQUENCE [LARGE SCALE GENOMIC DNA]</scope>
    <source>
        <strain evidence="4">Zn</strain>
    </source>
</reference>
<dbReference type="Pfam" id="PF03357">
    <property type="entry name" value="Snf7"/>
    <property type="match status" value="1"/>
</dbReference>
<name>A0A0C3DE02_OIDMZ</name>